<reference evidence="2" key="2">
    <citation type="submission" date="2023-06" db="EMBL/GenBank/DDBJ databases">
        <authorList>
            <consortium name="Lawrence Berkeley National Laboratory"/>
            <person name="Haridas S."/>
            <person name="Hensen N."/>
            <person name="Bonometti L."/>
            <person name="Westerberg I."/>
            <person name="Brannstrom I.O."/>
            <person name="Guillou S."/>
            <person name="Cros-Aarteil S."/>
            <person name="Calhoun S."/>
            <person name="Kuo A."/>
            <person name="Mondo S."/>
            <person name="Pangilinan J."/>
            <person name="Riley R."/>
            <person name="Labutti K."/>
            <person name="Andreopoulos B."/>
            <person name="Lipzen A."/>
            <person name="Chen C."/>
            <person name="Yanf M."/>
            <person name="Daum C."/>
            <person name="Ng V."/>
            <person name="Clum A."/>
            <person name="Steindorff A."/>
            <person name="Ohm R."/>
            <person name="Martin F."/>
            <person name="Silar P."/>
            <person name="Natvig D."/>
            <person name="Lalanne C."/>
            <person name="Gautier V."/>
            <person name="Ament-Velasquez S.L."/>
            <person name="Kruys A."/>
            <person name="Hutchinson M.I."/>
            <person name="Powell A.J."/>
            <person name="Barry K."/>
            <person name="Miller A.N."/>
            <person name="Grigoriev I.V."/>
            <person name="Debuchy R."/>
            <person name="Gladieux P."/>
            <person name="Thoren M.H."/>
            <person name="Johannesson H."/>
        </authorList>
    </citation>
    <scope>NUCLEOTIDE SEQUENCE</scope>
    <source>
        <strain evidence="2">CBS 314.62</strain>
    </source>
</reference>
<keyword evidence="1" id="KW-1133">Transmembrane helix</keyword>
<reference evidence="2" key="1">
    <citation type="journal article" date="2023" name="Mol. Phylogenet. Evol.">
        <title>Genome-scale phylogeny and comparative genomics of the fungal order Sordariales.</title>
        <authorList>
            <person name="Hensen N."/>
            <person name="Bonometti L."/>
            <person name="Westerberg I."/>
            <person name="Brannstrom I.O."/>
            <person name="Guillou S."/>
            <person name="Cros-Aarteil S."/>
            <person name="Calhoun S."/>
            <person name="Haridas S."/>
            <person name="Kuo A."/>
            <person name="Mondo S."/>
            <person name="Pangilinan J."/>
            <person name="Riley R."/>
            <person name="LaButti K."/>
            <person name="Andreopoulos B."/>
            <person name="Lipzen A."/>
            <person name="Chen C."/>
            <person name="Yan M."/>
            <person name="Daum C."/>
            <person name="Ng V."/>
            <person name="Clum A."/>
            <person name="Steindorff A."/>
            <person name="Ohm R.A."/>
            <person name="Martin F."/>
            <person name="Silar P."/>
            <person name="Natvig D.O."/>
            <person name="Lalanne C."/>
            <person name="Gautier V."/>
            <person name="Ament-Velasquez S.L."/>
            <person name="Kruys A."/>
            <person name="Hutchinson M.I."/>
            <person name="Powell A.J."/>
            <person name="Barry K."/>
            <person name="Miller A.N."/>
            <person name="Grigoriev I.V."/>
            <person name="Debuchy R."/>
            <person name="Gladieux P."/>
            <person name="Hiltunen Thoren M."/>
            <person name="Johannesson H."/>
        </authorList>
    </citation>
    <scope>NUCLEOTIDE SEQUENCE</scope>
    <source>
        <strain evidence="2">CBS 314.62</strain>
    </source>
</reference>
<sequence>MTCRQVTPLSCWHLQRTNSSRMLCLCFSFFPSFFPFGVCLSPFSALLFSFSFHFFFLFSFCFFFFFSNWMHHLTHGKACSSGRGPCRVEGHLCQLLISRYLPANGLGSVVRVAGRRRR</sequence>
<keyword evidence="1" id="KW-0472">Membrane</keyword>
<dbReference type="EMBL" id="JAULSO010000002">
    <property type="protein sequence ID" value="KAK3689066.1"/>
    <property type="molecule type" value="Genomic_DNA"/>
</dbReference>
<proteinExistence type="predicted"/>
<feature type="transmembrane region" description="Helical" evidence="1">
    <location>
        <begin position="50"/>
        <end position="67"/>
    </location>
</feature>
<keyword evidence="3" id="KW-1185">Reference proteome</keyword>
<organism evidence="2 3">
    <name type="scientific">Podospora appendiculata</name>
    <dbReference type="NCBI Taxonomy" id="314037"/>
    <lineage>
        <taxon>Eukaryota</taxon>
        <taxon>Fungi</taxon>
        <taxon>Dikarya</taxon>
        <taxon>Ascomycota</taxon>
        <taxon>Pezizomycotina</taxon>
        <taxon>Sordariomycetes</taxon>
        <taxon>Sordariomycetidae</taxon>
        <taxon>Sordariales</taxon>
        <taxon>Podosporaceae</taxon>
        <taxon>Podospora</taxon>
    </lineage>
</organism>
<feature type="transmembrane region" description="Helical" evidence="1">
    <location>
        <begin position="22"/>
        <end position="44"/>
    </location>
</feature>
<accession>A0AAE0XAW0</accession>
<evidence type="ECO:0000313" key="3">
    <source>
        <dbReference type="Proteomes" id="UP001270362"/>
    </source>
</evidence>
<dbReference type="AlphaFoldDB" id="A0AAE0XAW0"/>
<gene>
    <name evidence="2" type="ORF">B0T22DRAFT_460844</name>
</gene>
<comment type="caution">
    <text evidence="2">The sequence shown here is derived from an EMBL/GenBank/DDBJ whole genome shotgun (WGS) entry which is preliminary data.</text>
</comment>
<evidence type="ECO:0000313" key="2">
    <source>
        <dbReference type="EMBL" id="KAK3689066.1"/>
    </source>
</evidence>
<evidence type="ECO:0000256" key="1">
    <source>
        <dbReference type="SAM" id="Phobius"/>
    </source>
</evidence>
<name>A0AAE0XAW0_9PEZI</name>
<protein>
    <submittedName>
        <fullName evidence="2">Uncharacterized protein</fullName>
    </submittedName>
</protein>
<dbReference type="Proteomes" id="UP001270362">
    <property type="component" value="Unassembled WGS sequence"/>
</dbReference>
<keyword evidence="1" id="KW-0812">Transmembrane</keyword>